<dbReference type="Proteomes" id="UP001274830">
    <property type="component" value="Unassembled WGS sequence"/>
</dbReference>
<dbReference type="PANTHER" id="PTHR42791:SF16">
    <property type="entry name" value="N-ACETYLTRANSFERASE DOMAIN-CONTAINING PROTEIN"/>
    <property type="match status" value="1"/>
</dbReference>
<evidence type="ECO:0000313" key="2">
    <source>
        <dbReference type="EMBL" id="KAK3678489.1"/>
    </source>
</evidence>
<dbReference type="Gene3D" id="3.40.630.30">
    <property type="match status" value="1"/>
</dbReference>
<sequence length="220" mass="25152">MPIRPATEDDIEPMSEIAAQAFWDDELFGELIHPYRHEHPEGVRLYWRALIRKAWNDPASHFLVSTVGEGDSQTVAAWTEWIRKGRKDEVEDPKKKQAEWPALPPNRAAHPDRIHYLERSYDYISHQWSGPREQCWDIALLAVSPHHQGEGHGKRLMQWGIDQATREQLPISVISAYGKDKFYNKLGFTIASGSAQDGEGNPLAGLVKGGLIWWKEDHLT</sequence>
<feature type="domain" description="N-acetyltransferase" evidence="1">
    <location>
        <begin position="1"/>
        <end position="218"/>
    </location>
</feature>
<dbReference type="InterPro" id="IPR052523">
    <property type="entry name" value="Trichothecene_AcTrans"/>
</dbReference>
<keyword evidence="3" id="KW-1185">Reference proteome</keyword>
<evidence type="ECO:0000313" key="3">
    <source>
        <dbReference type="Proteomes" id="UP001274830"/>
    </source>
</evidence>
<comment type="caution">
    <text evidence="2">The sequence shown here is derived from an EMBL/GenBank/DDBJ whole genome shotgun (WGS) entry which is preliminary data.</text>
</comment>
<dbReference type="Pfam" id="PF13508">
    <property type="entry name" value="Acetyltransf_7"/>
    <property type="match status" value="1"/>
</dbReference>
<gene>
    <name evidence="2" type="ORF">LTR78_001786</name>
</gene>
<evidence type="ECO:0000259" key="1">
    <source>
        <dbReference type="PROSITE" id="PS51186"/>
    </source>
</evidence>
<dbReference type="PANTHER" id="PTHR42791">
    <property type="entry name" value="GNAT FAMILY ACETYLTRANSFERASE"/>
    <property type="match status" value="1"/>
</dbReference>
<dbReference type="InterPro" id="IPR016181">
    <property type="entry name" value="Acyl_CoA_acyltransferase"/>
</dbReference>
<accession>A0AAE0WUV2</accession>
<dbReference type="AlphaFoldDB" id="A0AAE0WUV2"/>
<reference evidence="2" key="1">
    <citation type="submission" date="2023-07" db="EMBL/GenBank/DDBJ databases">
        <title>Black Yeasts Isolated from many extreme environments.</title>
        <authorList>
            <person name="Coleine C."/>
            <person name="Stajich J.E."/>
            <person name="Selbmann L."/>
        </authorList>
    </citation>
    <scope>NUCLEOTIDE SEQUENCE</scope>
    <source>
        <strain evidence="2">CCFEE 5485</strain>
    </source>
</reference>
<dbReference type="InterPro" id="IPR000182">
    <property type="entry name" value="GNAT_dom"/>
</dbReference>
<organism evidence="2 3">
    <name type="scientific">Recurvomyces mirabilis</name>
    <dbReference type="NCBI Taxonomy" id="574656"/>
    <lineage>
        <taxon>Eukaryota</taxon>
        <taxon>Fungi</taxon>
        <taxon>Dikarya</taxon>
        <taxon>Ascomycota</taxon>
        <taxon>Pezizomycotina</taxon>
        <taxon>Dothideomycetes</taxon>
        <taxon>Dothideomycetidae</taxon>
        <taxon>Mycosphaerellales</taxon>
        <taxon>Teratosphaeriaceae</taxon>
        <taxon>Recurvomyces</taxon>
    </lineage>
</organism>
<dbReference type="PROSITE" id="PS51186">
    <property type="entry name" value="GNAT"/>
    <property type="match status" value="1"/>
</dbReference>
<dbReference type="SUPFAM" id="SSF55729">
    <property type="entry name" value="Acyl-CoA N-acyltransferases (Nat)"/>
    <property type="match status" value="1"/>
</dbReference>
<protein>
    <recommendedName>
        <fullName evidence="1">N-acetyltransferase domain-containing protein</fullName>
    </recommendedName>
</protein>
<name>A0AAE0WUV2_9PEZI</name>
<proteinExistence type="predicted"/>
<dbReference type="GO" id="GO:0016747">
    <property type="term" value="F:acyltransferase activity, transferring groups other than amino-acyl groups"/>
    <property type="evidence" value="ECO:0007669"/>
    <property type="project" value="InterPro"/>
</dbReference>
<dbReference type="EMBL" id="JAUTXT010000004">
    <property type="protein sequence ID" value="KAK3678489.1"/>
    <property type="molecule type" value="Genomic_DNA"/>
</dbReference>
<dbReference type="CDD" id="cd04301">
    <property type="entry name" value="NAT_SF"/>
    <property type="match status" value="1"/>
</dbReference>